<organism evidence="2 3">
    <name type="scientific">Ancylomarina euxinus</name>
    <dbReference type="NCBI Taxonomy" id="2283627"/>
    <lineage>
        <taxon>Bacteria</taxon>
        <taxon>Pseudomonadati</taxon>
        <taxon>Bacteroidota</taxon>
        <taxon>Bacteroidia</taxon>
        <taxon>Marinilabiliales</taxon>
        <taxon>Marinifilaceae</taxon>
        <taxon>Ancylomarina</taxon>
    </lineage>
</organism>
<keyword evidence="3" id="KW-1185">Reference proteome</keyword>
<dbReference type="AlphaFoldDB" id="A0A425Y0U7"/>
<proteinExistence type="predicted"/>
<protein>
    <submittedName>
        <fullName evidence="2">DUF1460 domain-containing protein</fullName>
    </submittedName>
</protein>
<name>A0A425Y0U7_9BACT</name>
<dbReference type="RefSeq" id="WP_125030849.1">
    <property type="nucleotide sequence ID" value="NZ_JAPXVP010000008.1"/>
</dbReference>
<feature type="chain" id="PRO_5019180018" evidence="1">
    <location>
        <begin position="22"/>
        <end position="303"/>
    </location>
</feature>
<accession>A0A425Y0U7</accession>
<sequence>MKFKAIFIILGLILFLASCQAKTDKNKSVLSQNESLQINSTDIELFKSLIQFISDPSFNSLSNGGLIIETGKLFLQTPYVGGTLDNNEIEKIRINLHQLDCTTYLENVLALSILSNKASISIDNFSNQLKYIRYRNGKLNDYTSRLHYFTDWIFNNEEKGLLLDVTKKIGGQPYDKTINFMSLHTSSYPALVNDSSLIETIIQTEKTINDRKHYYIPEDKIQQLENQIEDGDLIAITTKINGLDVSHTGIAIHLNKRLHLMHASSKAKKVIISDIPLADMILKNHLQSGIIVARVQLKQQISN</sequence>
<dbReference type="Gene3D" id="2.30.260.10">
    <property type="entry name" value="putative xylanase like domain"/>
    <property type="match status" value="1"/>
</dbReference>
<dbReference type="Proteomes" id="UP000285794">
    <property type="component" value="Unassembled WGS sequence"/>
</dbReference>
<dbReference type="Gene3D" id="1.10.3670.10">
    <property type="entry name" value="Putative xylanase like domain"/>
    <property type="match status" value="1"/>
</dbReference>
<dbReference type="Pfam" id="PF07313">
    <property type="entry name" value="AmiA-like"/>
    <property type="match status" value="1"/>
</dbReference>
<dbReference type="InterPro" id="IPR038765">
    <property type="entry name" value="Papain-like_cys_pep_sf"/>
</dbReference>
<evidence type="ECO:0000313" key="2">
    <source>
        <dbReference type="EMBL" id="RRG21157.1"/>
    </source>
</evidence>
<reference evidence="2 3" key="1">
    <citation type="submission" date="2018-07" db="EMBL/GenBank/DDBJ databases">
        <title>Draft genome sequence of Ancylomarina sp. M1P.</title>
        <authorList>
            <person name="Yadav S."/>
            <person name="Villanueva L."/>
            <person name="Damste J.S.S."/>
        </authorList>
    </citation>
    <scope>NUCLEOTIDE SEQUENCE [LARGE SCALE GENOMIC DNA]</scope>
    <source>
        <strain evidence="2 3">M1P</strain>
    </source>
</reference>
<dbReference type="EMBL" id="QQWG01000009">
    <property type="protein sequence ID" value="RRG21157.1"/>
    <property type="molecule type" value="Genomic_DNA"/>
</dbReference>
<dbReference type="InterPro" id="IPR010846">
    <property type="entry name" value="AmiA-like"/>
</dbReference>
<dbReference type="SUPFAM" id="SSF54001">
    <property type="entry name" value="Cysteine proteinases"/>
    <property type="match status" value="1"/>
</dbReference>
<keyword evidence="1" id="KW-0732">Signal</keyword>
<evidence type="ECO:0000256" key="1">
    <source>
        <dbReference type="SAM" id="SignalP"/>
    </source>
</evidence>
<gene>
    <name evidence="2" type="ORF">DWB61_10465</name>
</gene>
<evidence type="ECO:0000313" key="3">
    <source>
        <dbReference type="Proteomes" id="UP000285794"/>
    </source>
</evidence>
<feature type="signal peptide" evidence="1">
    <location>
        <begin position="1"/>
        <end position="21"/>
    </location>
</feature>
<dbReference type="PROSITE" id="PS51257">
    <property type="entry name" value="PROKAR_LIPOPROTEIN"/>
    <property type="match status" value="1"/>
</dbReference>
<dbReference type="OrthoDB" id="1409585at2"/>
<comment type="caution">
    <text evidence="2">The sequence shown here is derived from an EMBL/GenBank/DDBJ whole genome shotgun (WGS) entry which is preliminary data.</text>
</comment>